<protein>
    <submittedName>
        <fullName evidence="1">Uncharacterized protein</fullName>
    </submittedName>
</protein>
<comment type="caution">
    <text evidence="1">The sequence shown here is derived from an EMBL/GenBank/DDBJ whole genome shotgun (WGS) entry which is preliminary data.</text>
</comment>
<organism evidence="1 2">
    <name type="scientific">Stylosanthes scabra</name>
    <dbReference type="NCBI Taxonomy" id="79078"/>
    <lineage>
        <taxon>Eukaryota</taxon>
        <taxon>Viridiplantae</taxon>
        <taxon>Streptophyta</taxon>
        <taxon>Embryophyta</taxon>
        <taxon>Tracheophyta</taxon>
        <taxon>Spermatophyta</taxon>
        <taxon>Magnoliopsida</taxon>
        <taxon>eudicotyledons</taxon>
        <taxon>Gunneridae</taxon>
        <taxon>Pentapetalae</taxon>
        <taxon>rosids</taxon>
        <taxon>fabids</taxon>
        <taxon>Fabales</taxon>
        <taxon>Fabaceae</taxon>
        <taxon>Papilionoideae</taxon>
        <taxon>50 kb inversion clade</taxon>
        <taxon>dalbergioids sensu lato</taxon>
        <taxon>Dalbergieae</taxon>
        <taxon>Pterocarpus clade</taxon>
        <taxon>Stylosanthes</taxon>
    </lineage>
</organism>
<sequence length="174" mass="18455">MESVAQFRKPCVVSVRFFPLLRRSSSRCLRSAAELLLFGSAAADIKSSASLLRLGVSISQPFFSPGAVAPAAGIVSPLKSWWCPNLPCLSKTLWLGVKNNVSLESVGSNIGTSSSIFSSAAGSPAQRQLLFAVSPSMLSELAKGSFPEKAPSYVPFLLRLCGFVARAIFKLSVV</sequence>
<name>A0ABU6TKJ7_9FABA</name>
<keyword evidence="2" id="KW-1185">Reference proteome</keyword>
<evidence type="ECO:0000313" key="1">
    <source>
        <dbReference type="EMBL" id="MED6149297.1"/>
    </source>
</evidence>
<dbReference type="Proteomes" id="UP001341840">
    <property type="component" value="Unassembled WGS sequence"/>
</dbReference>
<reference evidence="1 2" key="1">
    <citation type="journal article" date="2023" name="Plants (Basel)">
        <title>Bridging the Gap: Combining Genomics and Transcriptomics Approaches to Understand Stylosanthes scabra, an Orphan Legume from the Brazilian Caatinga.</title>
        <authorList>
            <person name="Ferreira-Neto J.R.C."/>
            <person name="da Silva M.D."/>
            <person name="Binneck E."/>
            <person name="de Melo N.F."/>
            <person name="da Silva R.H."/>
            <person name="de Melo A.L.T.M."/>
            <person name="Pandolfi V."/>
            <person name="Bustamante F.O."/>
            <person name="Brasileiro-Vidal A.C."/>
            <person name="Benko-Iseppon A.M."/>
        </authorList>
    </citation>
    <scope>NUCLEOTIDE SEQUENCE [LARGE SCALE GENOMIC DNA]</scope>
    <source>
        <tissue evidence="1">Leaves</tissue>
    </source>
</reference>
<evidence type="ECO:0000313" key="2">
    <source>
        <dbReference type="Proteomes" id="UP001341840"/>
    </source>
</evidence>
<gene>
    <name evidence="1" type="ORF">PIB30_061052</name>
</gene>
<accession>A0ABU6TKJ7</accession>
<dbReference type="EMBL" id="JASCZI010091169">
    <property type="protein sequence ID" value="MED6149297.1"/>
    <property type="molecule type" value="Genomic_DNA"/>
</dbReference>
<proteinExistence type="predicted"/>